<organism evidence="2">
    <name type="scientific">Eucampia antarctica</name>
    <dbReference type="NCBI Taxonomy" id="49252"/>
    <lineage>
        <taxon>Eukaryota</taxon>
        <taxon>Sar</taxon>
        <taxon>Stramenopiles</taxon>
        <taxon>Ochrophyta</taxon>
        <taxon>Bacillariophyta</taxon>
        <taxon>Mediophyceae</taxon>
        <taxon>Biddulphiophycidae</taxon>
        <taxon>Hemiaulales</taxon>
        <taxon>Hemiaulaceae</taxon>
        <taxon>Eucampia</taxon>
    </lineage>
</organism>
<name>A0A7S2SM65_9STRA</name>
<gene>
    <name evidence="2" type="ORF">EANT1437_LOCUS16027</name>
</gene>
<protein>
    <recommendedName>
        <fullName evidence="3">CUE domain-containing protein</fullName>
    </recommendedName>
</protein>
<dbReference type="PANTHER" id="PTHR13467:SF3">
    <property type="entry name" value="CUE DOMAIN-CONTAINING PROTEIN 1"/>
    <property type="match status" value="1"/>
</dbReference>
<accession>A0A7S2SM65</accession>
<reference evidence="2" key="1">
    <citation type="submission" date="2021-01" db="EMBL/GenBank/DDBJ databases">
        <authorList>
            <person name="Corre E."/>
            <person name="Pelletier E."/>
            <person name="Niang G."/>
            <person name="Scheremetjew M."/>
            <person name="Finn R."/>
            <person name="Kale V."/>
            <person name="Holt S."/>
            <person name="Cochrane G."/>
            <person name="Meng A."/>
            <person name="Brown T."/>
            <person name="Cohen L."/>
        </authorList>
    </citation>
    <scope>NUCLEOTIDE SEQUENCE</scope>
    <source>
        <strain evidence="2">CCMP1452</strain>
    </source>
</reference>
<evidence type="ECO:0008006" key="3">
    <source>
        <dbReference type="Google" id="ProtNLM"/>
    </source>
</evidence>
<sequence>MSITYEEALQTLNSMFGLPWTEESLDQVLRHHEGHMENTVESVLSHGNGDPQALLNKLNYVGSEGGEGNQQSAEQISMDEEIARRMMQDDVSSSAIPPGLRRTAAAAPSSNNNAIIEDEVKGHGTQTHLPPDFLRIPGQVDEDEALARMLQDEMFAKEVKKNPEFANNARLFNNATGRITSTTATARGNTANQGPRIIDAISDMGETAKTRLAMLANRFNQNKNKIPATTGGAGGSSGISERRGLLNNNNDLGEEEVSFMGQPGTNDDFELAEWDNNNTRRH</sequence>
<proteinExistence type="predicted"/>
<feature type="region of interest" description="Disordered" evidence="1">
    <location>
        <begin position="225"/>
        <end position="282"/>
    </location>
</feature>
<dbReference type="AlphaFoldDB" id="A0A7S2SM65"/>
<evidence type="ECO:0000256" key="1">
    <source>
        <dbReference type="SAM" id="MobiDB-lite"/>
    </source>
</evidence>
<evidence type="ECO:0000313" key="2">
    <source>
        <dbReference type="EMBL" id="CAD9703270.1"/>
    </source>
</evidence>
<dbReference type="InterPro" id="IPR040192">
    <property type="entry name" value="CUEDC1"/>
</dbReference>
<dbReference type="PANTHER" id="PTHR13467">
    <property type="entry name" value="CUE DOMAIN CONTAINING PROTEIN 1"/>
    <property type="match status" value="1"/>
</dbReference>
<dbReference type="EMBL" id="HBHI01031126">
    <property type="protein sequence ID" value="CAD9703270.1"/>
    <property type="molecule type" value="Transcribed_RNA"/>
</dbReference>